<evidence type="ECO:0000256" key="6">
    <source>
        <dbReference type="ARBA" id="ARBA00023136"/>
    </source>
</evidence>
<evidence type="ECO:0000256" key="1">
    <source>
        <dbReference type="ARBA" id="ARBA00004141"/>
    </source>
</evidence>
<dbReference type="InterPro" id="IPR001046">
    <property type="entry name" value="NRAMP_fam"/>
</dbReference>
<keyword evidence="6 7" id="KW-0472">Membrane</keyword>
<dbReference type="GO" id="GO:0034755">
    <property type="term" value="P:iron ion transmembrane transport"/>
    <property type="evidence" value="ECO:0007669"/>
    <property type="project" value="TreeGrafter"/>
</dbReference>
<dbReference type="RefSeq" id="WP_168869056.1">
    <property type="nucleotide sequence ID" value="NZ_JABAIA010000001.1"/>
</dbReference>
<feature type="transmembrane region" description="Helical" evidence="7">
    <location>
        <begin position="337"/>
        <end position="356"/>
    </location>
</feature>
<proteinExistence type="predicted"/>
<feature type="transmembrane region" description="Helical" evidence="7">
    <location>
        <begin position="397"/>
        <end position="422"/>
    </location>
</feature>
<dbReference type="PANTHER" id="PTHR11706">
    <property type="entry name" value="SOLUTE CARRIER PROTEIN FAMILY 11 MEMBER"/>
    <property type="match status" value="1"/>
</dbReference>
<dbReference type="PANTHER" id="PTHR11706:SF33">
    <property type="entry name" value="NATURAL RESISTANCE-ASSOCIATED MACROPHAGE PROTEIN 2"/>
    <property type="match status" value="1"/>
</dbReference>
<feature type="transmembrane region" description="Helical" evidence="7">
    <location>
        <begin position="50"/>
        <end position="70"/>
    </location>
</feature>
<keyword evidence="2" id="KW-0813">Transport</keyword>
<evidence type="ECO:0000256" key="7">
    <source>
        <dbReference type="SAM" id="Phobius"/>
    </source>
</evidence>
<feature type="transmembrane region" description="Helical" evidence="7">
    <location>
        <begin position="289"/>
        <end position="317"/>
    </location>
</feature>
<dbReference type="EMBL" id="JABAIA010000001">
    <property type="protein sequence ID" value="NLR63035.1"/>
    <property type="molecule type" value="Genomic_DNA"/>
</dbReference>
<sequence length="423" mass="46496">MANLSKHPKRLNKVWRFFKKFGPGLVTGASDDDPSGIATYSQAGAQFGLATLWTALVTFPLMAAVQGMCARIGMVTSQGLTVTLKQHYSKPVLFIMLLFSFPAITLNIGADIQGMGAVAHMIVPAVPASVFCVVITGVLLFIIIRYPYRKIANILKWLCLSLLLYIIVPFSVDQDWPEVLRRTFVPVFYFNKEFISIIVALFGTTISPYLFFWQTTMEAEDNAQKGVVFVDKRMLDDMKTDVNLGMLLSNAVMFFIILTTGSVLFKGGIRQIDTVDQAARALQPLAGKFTYAIFATGVLGTGLLAIPVLAGSLSYMLAETFGWKAGLDKTFTQAKPFYMSIIVSLIVGLSMDFFGVSPIKALLLTAIAYGLTAPVMVAIIMHIGNNRKIMKEHTNSWFSNILGGITLVLMSMAAIAMIYYLFK</sequence>
<keyword evidence="3 7" id="KW-0812">Transmembrane</keyword>
<gene>
    <name evidence="8" type="ORF">HGH92_01835</name>
</gene>
<keyword evidence="5 7" id="KW-1133">Transmembrane helix</keyword>
<keyword evidence="9" id="KW-1185">Reference proteome</keyword>
<dbReference type="GO" id="GO:0005384">
    <property type="term" value="F:manganese ion transmembrane transporter activity"/>
    <property type="evidence" value="ECO:0007669"/>
    <property type="project" value="TreeGrafter"/>
</dbReference>
<evidence type="ECO:0000313" key="9">
    <source>
        <dbReference type="Proteomes" id="UP000570474"/>
    </source>
</evidence>
<organism evidence="8 9">
    <name type="scientific">Chitinophaga varians</name>
    <dbReference type="NCBI Taxonomy" id="2202339"/>
    <lineage>
        <taxon>Bacteria</taxon>
        <taxon>Pseudomonadati</taxon>
        <taxon>Bacteroidota</taxon>
        <taxon>Chitinophagia</taxon>
        <taxon>Chitinophagales</taxon>
        <taxon>Chitinophagaceae</taxon>
        <taxon>Chitinophaga</taxon>
    </lineage>
</organism>
<feature type="transmembrane region" description="Helical" evidence="7">
    <location>
        <begin position="242"/>
        <end position="269"/>
    </location>
</feature>
<evidence type="ECO:0000256" key="3">
    <source>
        <dbReference type="ARBA" id="ARBA00022692"/>
    </source>
</evidence>
<comment type="caution">
    <text evidence="8">The sequence shown here is derived from an EMBL/GenBank/DDBJ whole genome shotgun (WGS) entry which is preliminary data.</text>
</comment>
<feature type="transmembrane region" description="Helical" evidence="7">
    <location>
        <begin position="362"/>
        <end position="385"/>
    </location>
</feature>
<evidence type="ECO:0000313" key="8">
    <source>
        <dbReference type="EMBL" id="NLR63035.1"/>
    </source>
</evidence>
<evidence type="ECO:0000256" key="2">
    <source>
        <dbReference type="ARBA" id="ARBA00022448"/>
    </source>
</evidence>
<name>A0A847RQN1_9BACT</name>
<dbReference type="AlphaFoldDB" id="A0A847RQN1"/>
<accession>A0A847RQN1</accession>
<feature type="transmembrane region" description="Helical" evidence="7">
    <location>
        <begin position="122"/>
        <end position="142"/>
    </location>
</feature>
<dbReference type="GO" id="GO:0005886">
    <property type="term" value="C:plasma membrane"/>
    <property type="evidence" value="ECO:0007669"/>
    <property type="project" value="TreeGrafter"/>
</dbReference>
<dbReference type="Proteomes" id="UP000570474">
    <property type="component" value="Unassembled WGS sequence"/>
</dbReference>
<dbReference type="GO" id="GO:0015086">
    <property type="term" value="F:cadmium ion transmembrane transporter activity"/>
    <property type="evidence" value="ECO:0007669"/>
    <property type="project" value="TreeGrafter"/>
</dbReference>
<feature type="transmembrane region" description="Helical" evidence="7">
    <location>
        <begin position="154"/>
        <end position="172"/>
    </location>
</feature>
<keyword evidence="4" id="KW-0769">Symport</keyword>
<protein>
    <submittedName>
        <fullName evidence="8">Divalent metal cation transporter</fullName>
    </submittedName>
</protein>
<reference evidence="8 9" key="1">
    <citation type="submission" date="2020-04" db="EMBL/GenBank/DDBJ databases">
        <authorList>
            <person name="Yin C."/>
        </authorList>
    </citation>
    <scope>NUCLEOTIDE SEQUENCE [LARGE SCALE GENOMIC DNA]</scope>
    <source>
        <strain evidence="8 9">Ae27</strain>
    </source>
</reference>
<comment type="subcellular location">
    <subcellularLocation>
        <location evidence="1">Membrane</location>
        <topology evidence="1">Multi-pass membrane protein</topology>
    </subcellularLocation>
</comment>
<evidence type="ECO:0000256" key="4">
    <source>
        <dbReference type="ARBA" id="ARBA00022847"/>
    </source>
</evidence>
<feature type="transmembrane region" description="Helical" evidence="7">
    <location>
        <begin position="194"/>
        <end position="212"/>
    </location>
</feature>
<feature type="transmembrane region" description="Helical" evidence="7">
    <location>
        <begin position="91"/>
        <end position="110"/>
    </location>
</feature>
<dbReference type="GO" id="GO:0015293">
    <property type="term" value="F:symporter activity"/>
    <property type="evidence" value="ECO:0007669"/>
    <property type="project" value="UniProtKB-KW"/>
</dbReference>
<dbReference type="Pfam" id="PF01566">
    <property type="entry name" value="Nramp"/>
    <property type="match status" value="1"/>
</dbReference>
<evidence type="ECO:0000256" key="5">
    <source>
        <dbReference type="ARBA" id="ARBA00022989"/>
    </source>
</evidence>